<name>A0A6J4IRH2_9ACTN</name>
<sequence>EARLVAATIAAGRHPDGRGRCRRRVPGVEADPERQALRSARL</sequence>
<dbReference type="EMBL" id="CADCSZ010000161">
    <property type="protein sequence ID" value="CAA9257467.1"/>
    <property type="molecule type" value="Genomic_DNA"/>
</dbReference>
<dbReference type="AlphaFoldDB" id="A0A6J4IRH2"/>
<organism evidence="2">
    <name type="scientific">uncultured Acidimicrobiales bacterium</name>
    <dbReference type="NCBI Taxonomy" id="310071"/>
    <lineage>
        <taxon>Bacteria</taxon>
        <taxon>Bacillati</taxon>
        <taxon>Actinomycetota</taxon>
        <taxon>Acidimicrobiia</taxon>
        <taxon>Acidimicrobiales</taxon>
        <taxon>environmental samples</taxon>
    </lineage>
</organism>
<evidence type="ECO:0000313" key="2">
    <source>
        <dbReference type="EMBL" id="CAA9257467.1"/>
    </source>
</evidence>
<feature type="non-terminal residue" evidence="2">
    <location>
        <position position="42"/>
    </location>
</feature>
<proteinExistence type="predicted"/>
<feature type="region of interest" description="Disordered" evidence="1">
    <location>
        <begin position="15"/>
        <end position="42"/>
    </location>
</feature>
<accession>A0A6J4IRH2</accession>
<gene>
    <name evidence="2" type="ORF">AVDCRST_MAG76-2644</name>
</gene>
<feature type="non-terminal residue" evidence="2">
    <location>
        <position position="1"/>
    </location>
</feature>
<evidence type="ECO:0000256" key="1">
    <source>
        <dbReference type="SAM" id="MobiDB-lite"/>
    </source>
</evidence>
<protein>
    <submittedName>
        <fullName evidence="2">Uncharacterized protein</fullName>
    </submittedName>
</protein>
<reference evidence="2" key="1">
    <citation type="submission" date="2020-02" db="EMBL/GenBank/DDBJ databases">
        <authorList>
            <person name="Meier V. D."/>
        </authorList>
    </citation>
    <scope>NUCLEOTIDE SEQUENCE</scope>
    <source>
        <strain evidence="2">AVDCRST_MAG76</strain>
    </source>
</reference>